<dbReference type="EMBL" id="JBBBZM010000067">
    <property type="protein sequence ID" value="KAL0635554.1"/>
    <property type="molecule type" value="Genomic_DNA"/>
</dbReference>
<name>A0ABR3GI09_9PEZI</name>
<sequence>MPPRKKPRTETTKPASSSRARTSYNPSKHSLASLPYHVLSTILIHAATTPAALHDWPSPSFLLSCATLCRTLHDPAIAVLYRNPPTLPPTRAHRLLNTLRERPGLGRKIKRLVVEVDPLLTTKLGRVAWDVCEFVLLARGLQDIQFAHEVDKPPYREESRMKLGWRYPDALWDALEGRGHAEQAAVEGLRLRSWKWSGRFIGSLSFVDIGRINGLRSFSTLTSISLIYIDTLDVRGLGDGLVEKNIAGLVSSLPDLRDIKFECSSIVNHKLLTLLSTSASHLKLRELRLINCPLLEASDCSSEPGLGLTSFLQQPPCRSLQVLEVASCRFCPLTFIAALSSTPLRHILRGATPLSDSALIAWPATLRSITATSLRMWSSGECIAFLSSLVDAAPRMQHMKRVSIWCMLTDIDWRERAEFREKWSEGVGAAFGAAEKVEVRFDNARPAEQLWREGDFLQDGGSVLARAMPRTRTRAAKRVRAKRGAGVTGKRVRVGSGGAKRKVVVLSESESEGDEEYNDDD</sequence>
<organism evidence="2 3">
    <name type="scientific">Discina gigas</name>
    <dbReference type="NCBI Taxonomy" id="1032678"/>
    <lineage>
        <taxon>Eukaryota</taxon>
        <taxon>Fungi</taxon>
        <taxon>Dikarya</taxon>
        <taxon>Ascomycota</taxon>
        <taxon>Pezizomycotina</taxon>
        <taxon>Pezizomycetes</taxon>
        <taxon>Pezizales</taxon>
        <taxon>Discinaceae</taxon>
        <taxon>Discina</taxon>
    </lineage>
</organism>
<accession>A0ABR3GI09</accession>
<gene>
    <name evidence="2" type="ORF">Q9L58_005485</name>
</gene>
<comment type="caution">
    <text evidence="2">The sequence shown here is derived from an EMBL/GenBank/DDBJ whole genome shotgun (WGS) entry which is preliminary data.</text>
</comment>
<dbReference type="Proteomes" id="UP001447188">
    <property type="component" value="Unassembled WGS sequence"/>
</dbReference>
<protein>
    <recommendedName>
        <fullName evidence="4">F-box domain-containing protein</fullName>
    </recommendedName>
</protein>
<reference evidence="2 3" key="1">
    <citation type="submission" date="2024-02" db="EMBL/GenBank/DDBJ databases">
        <title>Discinaceae phylogenomics.</title>
        <authorList>
            <person name="Dirks A.C."/>
            <person name="James T.Y."/>
        </authorList>
    </citation>
    <scope>NUCLEOTIDE SEQUENCE [LARGE SCALE GENOMIC DNA]</scope>
    <source>
        <strain evidence="2 3">ACD0624</strain>
    </source>
</reference>
<evidence type="ECO:0000256" key="1">
    <source>
        <dbReference type="SAM" id="MobiDB-lite"/>
    </source>
</evidence>
<evidence type="ECO:0000313" key="2">
    <source>
        <dbReference type="EMBL" id="KAL0635554.1"/>
    </source>
</evidence>
<dbReference type="InterPro" id="IPR032675">
    <property type="entry name" value="LRR_dom_sf"/>
</dbReference>
<dbReference type="Gene3D" id="3.80.10.10">
    <property type="entry name" value="Ribonuclease Inhibitor"/>
    <property type="match status" value="1"/>
</dbReference>
<evidence type="ECO:0008006" key="4">
    <source>
        <dbReference type="Google" id="ProtNLM"/>
    </source>
</evidence>
<feature type="compositionally biased region" description="Polar residues" evidence="1">
    <location>
        <begin position="12"/>
        <end position="27"/>
    </location>
</feature>
<dbReference type="SUPFAM" id="SSF52047">
    <property type="entry name" value="RNI-like"/>
    <property type="match status" value="1"/>
</dbReference>
<feature type="region of interest" description="Disordered" evidence="1">
    <location>
        <begin position="1"/>
        <end position="27"/>
    </location>
</feature>
<keyword evidence="3" id="KW-1185">Reference proteome</keyword>
<proteinExistence type="predicted"/>
<evidence type="ECO:0000313" key="3">
    <source>
        <dbReference type="Proteomes" id="UP001447188"/>
    </source>
</evidence>